<dbReference type="InterPro" id="IPR036412">
    <property type="entry name" value="HAD-like_sf"/>
</dbReference>
<feature type="zinc finger region" description="C3H1-type" evidence="14">
    <location>
        <begin position="112"/>
        <end position="140"/>
    </location>
</feature>
<feature type="transmembrane region" description="Helical" evidence="16">
    <location>
        <begin position="758"/>
        <end position="780"/>
    </location>
</feature>
<keyword evidence="7" id="KW-0677">Repeat</keyword>
<dbReference type="InterPro" id="IPR016965">
    <property type="entry name" value="Pase_PHOSPHO-typ"/>
</dbReference>
<evidence type="ECO:0000256" key="8">
    <source>
        <dbReference type="ARBA" id="ARBA00022771"/>
    </source>
</evidence>
<evidence type="ECO:0000259" key="17">
    <source>
        <dbReference type="PROSITE" id="PS50103"/>
    </source>
</evidence>
<comment type="cofactor">
    <cofactor evidence="1">
        <name>Mg(2+)</name>
        <dbReference type="ChEBI" id="CHEBI:18420"/>
    </cofactor>
</comment>
<dbReference type="Gene3D" id="3.40.50.1000">
    <property type="entry name" value="HAD superfamily/HAD-like"/>
    <property type="match status" value="1"/>
</dbReference>
<evidence type="ECO:0000256" key="10">
    <source>
        <dbReference type="ARBA" id="ARBA00022833"/>
    </source>
</evidence>
<dbReference type="AlphaFoldDB" id="A0A1W0A3B8"/>
<feature type="compositionally biased region" description="Low complexity" evidence="15">
    <location>
        <begin position="273"/>
        <end position="282"/>
    </location>
</feature>
<evidence type="ECO:0000256" key="14">
    <source>
        <dbReference type="PROSITE-ProRule" id="PRU00723"/>
    </source>
</evidence>
<evidence type="ECO:0000256" key="5">
    <source>
        <dbReference type="ARBA" id="ARBA00022692"/>
    </source>
</evidence>
<dbReference type="Pfam" id="PF06888">
    <property type="entry name" value="Put_Phosphatase"/>
    <property type="match status" value="1"/>
</dbReference>
<dbReference type="SMART" id="SM00356">
    <property type="entry name" value="ZnF_C3H1"/>
    <property type="match status" value="2"/>
</dbReference>
<dbReference type="SUPFAM" id="SSF103473">
    <property type="entry name" value="MFS general substrate transporter"/>
    <property type="match status" value="1"/>
</dbReference>
<keyword evidence="6 14" id="KW-0479">Metal-binding</keyword>
<keyword evidence="13 16" id="KW-0472">Membrane</keyword>
<evidence type="ECO:0000256" key="1">
    <source>
        <dbReference type="ARBA" id="ARBA00001946"/>
    </source>
</evidence>
<dbReference type="InterPro" id="IPR000571">
    <property type="entry name" value="Znf_CCCH"/>
</dbReference>
<dbReference type="Pfam" id="PF00642">
    <property type="entry name" value="zf-CCCH"/>
    <property type="match status" value="2"/>
</dbReference>
<feature type="transmembrane region" description="Helical" evidence="16">
    <location>
        <begin position="801"/>
        <end position="819"/>
    </location>
</feature>
<sequence length="1148" mass="127313">MDHQQRRLSMGMMNSHDAEYLDLANHSAPAYGHLTLEHSHSMGMPHGHYMDDNDEQYDMSGQIVSPKNNAKPSLYKTELCKRFSEYGSCRYGAKCQFAHGMPELRHVLRHPKYKTTKCKSYWGSGHCPYGSRCRFIHEEENVSRGPMYKSNGLSPRNEISPTSQGDMAFLNAQYSSDLPASTGLMSSYSSDLSMLHPQTSPTWLGSEVASTPTFMRSPSDQTFAPKTSPIGPPKKSPSMSNVLDSSVEYNGLQDAIGVLLKFSQTMPDTDNTSPVGVSSPKVGLPPPVPSSSLKSPLKRDLSLQGDELWKDFAAVSISGSGDAADSSDWFLGKSSPSESTFGTSDLREDSSRLKISFLNMTLVVFDYDWSLINDNSDTFIFQQLEPELLKHLKQLTTTGVQWTDAVDQTLSQLTSTTRQELIDTIARVPVQEGMTNIILKLIVVGMLRAVKNAHAAGAEIIIVSDANTVFIESFLELHGLKDIIKNVYTNPGEFEGNILRVRPFHPKVALPHGCPKCPVNMCKGSILKTILAAKDYSKVVYIGDGGGDFCPASQLTSNDYVLAREGFELSKRLAANPCAVNICLWNTGEDIANLFEKYQQNSFNLRNVYGEYKDGALRPPRGSVSIFAWENFGMVIHMAAIGTTYTTISGVIYSVLNNYLHMSATLVATATALVAFPRSLRLFTGMLTDTIPIFGYRRRPYMLLGWFVTFVSCLLMTLLPLGEPYYSDQSIAKIDPDKLTAQQRATIDYDAPQRGVKLIVLMMLANLGSVIATSGFNGVLVDLSQREPVSIRGKAMGETSVILNFFAIISSFFTGLGLNTPDYGGTFSWTITFNGIMGFCAGMALLTLPFTWFCIQEDRIESKHSMSVFCFVYELLQLRMIYRYVAFKFFYNVCALFSVTASNAIQSTWAKVEPFNNGLAGMLASLVAMVGAYWIKKYGLGWNWRYIIIVAQILVVFIDVFPTMLTTWDVVRSQWFWLGVPLLEKLPAAATDLVGSLFILEFNTMGFEATLFGLSATSQRVATPFATMLTKTVDGYLDIERPFIQKDDNHARLHVTIAYVIAYGVNLLGIIFVFLLPPQKEEFHQLQKKGDKNKTWGIVTLCGLVFAILWSLMTNILSLFASTKCLRIAGGSGCKRNKSIRHAMTCLV</sequence>
<proteinExistence type="inferred from homology"/>
<dbReference type="Pfam" id="PF03092">
    <property type="entry name" value="BT1"/>
    <property type="match status" value="1"/>
</dbReference>
<evidence type="ECO:0000256" key="13">
    <source>
        <dbReference type="ARBA" id="ARBA00023136"/>
    </source>
</evidence>
<evidence type="ECO:0000256" key="12">
    <source>
        <dbReference type="ARBA" id="ARBA00022989"/>
    </source>
</evidence>
<dbReference type="InterPro" id="IPR036855">
    <property type="entry name" value="Znf_CCCH_sf"/>
</dbReference>
<dbReference type="InterPro" id="IPR006384">
    <property type="entry name" value="HAD_hydro_PyrdxlP_Pase-like"/>
</dbReference>
<dbReference type="EMBL" id="JNBS01000575">
    <property type="protein sequence ID" value="OQS04671.1"/>
    <property type="molecule type" value="Genomic_DNA"/>
</dbReference>
<evidence type="ECO:0000256" key="2">
    <source>
        <dbReference type="ARBA" id="ARBA00004141"/>
    </source>
</evidence>
<evidence type="ECO:0000256" key="7">
    <source>
        <dbReference type="ARBA" id="ARBA00022737"/>
    </source>
</evidence>
<dbReference type="GO" id="GO:0008270">
    <property type="term" value="F:zinc ion binding"/>
    <property type="evidence" value="ECO:0007669"/>
    <property type="project" value="UniProtKB-KW"/>
</dbReference>
<feature type="region of interest" description="Disordered" evidence="15">
    <location>
        <begin position="217"/>
        <end position="240"/>
    </location>
</feature>
<feature type="transmembrane region" description="Helical" evidence="16">
    <location>
        <begin position="889"/>
        <end position="909"/>
    </location>
</feature>
<keyword evidence="9" id="KW-0378">Hydrolase</keyword>
<feature type="zinc finger region" description="C3H1-type" evidence="14">
    <location>
        <begin position="74"/>
        <end position="102"/>
    </location>
</feature>
<keyword evidence="10 14" id="KW-0862">Zinc</keyword>
<feature type="transmembrane region" description="Helical" evidence="16">
    <location>
        <begin position="701"/>
        <end position="721"/>
    </location>
</feature>
<evidence type="ECO:0000256" key="3">
    <source>
        <dbReference type="ARBA" id="ARBA00007015"/>
    </source>
</evidence>
<feature type="domain" description="C3H1-type" evidence="17">
    <location>
        <begin position="112"/>
        <end position="140"/>
    </location>
</feature>
<keyword evidence="4" id="KW-0813">Transport</keyword>
<evidence type="ECO:0000256" key="9">
    <source>
        <dbReference type="ARBA" id="ARBA00022801"/>
    </source>
</evidence>
<dbReference type="Gene3D" id="1.20.1250.20">
    <property type="entry name" value="MFS general substrate transporter like domains"/>
    <property type="match status" value="1"/>
</dbReference>
<dbReference type="FunFam" id="4.10.1000.10:FF:000001">
    <property type="entry name" value="zinc finger CCCH domain-containing protein 15-like"/>
    <property type="match status" value="1"/>
</dbReference>
<dbReference type="GO" id="GO:0016791">
    <property type="term" value="F:phosphatase activity"/>
    <property type="evidence" value="ECO:0007669"/>
    <property type="project" value="InterPro"/>
</dbReference>
<reference evidence="18 19" key="1">
    <citation type="journal article" date="2014" name="Genome Biol. Evol.">
        <title>The secreted proteins of Achlya hypogyna and Thraustotheca clavata identify the ancestral oomycete secretome and reveal gene acquisitions by horizontal gene transfer.</title>
        <authorList>
            <person name="Misner I."/>
            <person name="Blouin N."/>
            <person name="Leonard G."/>
            <person name="Richards T.A."/>
            <person name="Lane C.E."/>
        </authorList>
    </citation>
    <scope>NUCLEOTIDE SEQUENCE [LARGE SCALE GENOMIC DNA]</scope>
    <source>
        <strain evidence="18 19">ATCC 34112</strain>
    </source>
</reference>
<evidence type="ECO:0000313" key="18">
    <source>
        <dbReference type="EMBL" id="OQS04671.1"/>
    </source>
</evidence>
<name>A0A1W0A3B8_9STRA</name>
<dbReference type="GO" id="GO:0016020">
    <property type="term" value="C:membrane"/>
    <property type="evidence" value="ECO:0007669"/>
    <property type="project" value="UniProtKB-SubCell"/>
</dbReference>
<feature type="domain" description="C3H1-type" evidence="17">
    <location>
        <begin position="74"/>
        <end position="102"/>
    </location>
</feature>
<organism evidence="18 19">
    <name type="scientific">Thraustotheca clavata</name>
    <dbReference type="NCBI Taxonomy" id="74557"/>
    <lineage>
        <taxon>Eukaryota</taxon>
        <taxon>Sar</taxon>
        <taxon>Stramenopiles</taxon>
        <taxon>Oomycota</taxon>
        <taxon>Saprolegniomycetes</taxon>
        <taxon>Saprolegniales</taxon>
        <taxon>Achlyaceae</taxon>
        <taxon>Thraustotheca</taxon>
    </lineage>
</organism>
<dbReference type="PROSITE" id="PS50103">
    <property type="entry name" value="ZF_C3H1"/>
    <property type="match status" value="2"/>
</dbReference>
<keyword evidence="5 16" id="KW-0812">Transmembrane</keyword>
<feature type="transmembrane region" description="Helical" evidence="16">
    <location>
        <begin position="1056"/>
        <end position="1076"/>
    </location>
</feature>
<accession>A0A1W0A3B8</accession>
<dbReference type="SUPFAM" id="SSF90229">
    <property type="entry name" value="CCCH zinc finger"/>
    <property type="match status" value="2"/>
</dbReference>
<dbReference type="PANTHER" id="PTHR31585:SF5">
    <property type="entry name" value="RNA-BINDING S4 DOMAIN-CONTAINING PROTEIN"/>
    <property type="match status" value="1"/>
</dbReference>
<comment type="subcellular location">
    <subcellularLocation>
        <location evidence="2">Membrane</location>
        <topology evidence="2">Multi-pass membrane protein</topology>
    </subcellularLocation>
</comment>
<dbReference type="InterPro" id="IPR023214">
    <property type="entry name" value="HAD_sf"/>
</dbReference>
<dbReference type="PANTHER" id="PTHR31585">
    <property type="entry name" value="FOLATE-BIOPTERIN TRANSPORTER 1, CHLOROPLASTIC"/>
    <property type="match status" value="1"/>
</dbReference>
<dbReference type="Proteomes" id="UP000243217">
    <property type="component" value="Unassembled WGS sequence"/>
</dbReference>
<dbReference type="NCBIfam" id="TIGR01489">
    <property type="entry name" value="DKMTPPase-SF"/>
    <property type="match status" value="1"/>
</dbReference>
<gene>
    <name evidence="18" type="ORF">THRCLA_03111</name>
</gene>
<protein>
    <submittedName>
        <fullName evidence="18">Transmembrane protein</fullName>
    </submittedName>
</protein>
<keyword evidence="8 14" id="KW-0863">Zinc-finger</keyword>
<feature type="transmembrane region" description="Helical" evidence="16">
    <location>
        <begin position="947"/>
        <end position="968"/>
    </location>
</feature>
<evidence type="ECO:0000256" key="6">
    <source>
        <dbReference type="ARBA" id="ARBA00022723"/>
    </source>
</evidence>
<evidence type="ECO:0000313" key="19">
    <source>
        <dbReference type="Proteomes" id="UP000243217"/>
    </source>
</evidence>
<comment type="similarity">
    <text evidence="3">Belongs to the major facilitator superfamily. Folate-biopterin transporter (TC 2.A.71) family.</text>
</comment>
<feature type="transmembrane region" description="Helical" evidence="16">
    <location>
        <begin position="831"/>
        <end position="855"/>
    </location>
</feature>
<dbReference type="InterPro" id="IPR036259">
    <property type="entry name" value="MFS_trans_sf"/>
</dbReference>
<dbReference type="SUPFAM" id="SSF56784">
    <property type="entry name" value="HAD-like"/>
    <property type="match status" value="1"/>
</dbReference>
<evidence type="ECO:0000256" key="16">
    <source>
        <dbReference type="SAM" id="Phobius"/>
    </source>
</evidence>
<dbReference type="OrthoDB" id="63517at2759"/>
<keyword evidence="12 16" id="KW-1133">Transmembrane helix</keyword>
<evidence type="ECO:0000256" key="15">
    <source>
        <dbReference type="SAM" id="MobiDB-lite"/>
    </source>
</evidence>
<dbReference type="Gene3D" id="4.10.1000.10">
    <property type="entry name" value="Zinc finger, CCCH-type"/>
    <property type="match status" value="2"/>
</dbReference>
<keyword evidence="19" id="KW-1185">Reference proteome</keyword>
<evidence type="ECO:0000256" key="11">
    <source>
        <dbReference type="ARBA" id="ARBA00022842"/>
    </source>
</evidence>
<feature type="transmembrane region" description="Helical" evidence="16">
    <location>
        <begin position="1096"/>
        <end position="1120"/>
    </location>
</feature>
<dbReference type="InterPro" id="IPR039309">
    <property type="entry name" value="BT1"/>
</dbReference>
<dbReference type="NCBIfam" id="TIGR01488">
    <property type="entry name" value="HAD-SF-IB"/>
    <property type="match status" value="1"/>
</dbReference>
<dbReference type="STRING" id="74557.A0A1W0A3B8"/>
<comment type="caution">
    <text evidence="18">The sequence shown here is derived from an EMBL/GenBank/DDBJ whole genome shotgun (WGS) entry which is preliminary data.</text>
</comment>
<feature type="transmembrane region" description="Helical" evidence="16">
    <location>
        <begin position="631"/>
        <end position="653"/>
    </location>
</feature>
<feature type="transmembrane region" description="Helical" evidence="16">
    <location>
        <begin position="915"/>
        <end position="935"/>
    </location>
</feature>
<evidence type="ECO:0000256" key="4">
    <source>
        <dbReference type="ARBA" id="ARBA00022448"/>
    </source>
</evidence>
<feature type="region of interest" description="Disordered" evidence="15">
    <location>
        <begin position="267"/>
        <end position="297"/>
    </location>
</feature>
<keyword evidence="11" id="KW-0460">Magnesium</keyword>